<dbReference type="InterPro" id="IPR050366">
    <property type="entry name" value="BP-dependent_transpt_permease"/>
</dbReference>
<comment type="subcellular location">
    <subcellularLocation>
        <location evidence="1 7">Cell membrane</location>
        <topology evidence="1 7">Multi-pass membrane protein</topology>
    </subcellularLocation>
</comment>
<dbReference type="Pfam" id="PF12911">
    <property type="entry name" value="OppC_N"/>
    <property type="match status" value="1"/>
</dbReference>
<feature type="transmembrane region" description="Helical" evidence="7">
    <location>
        <begin position="28"/>
        <end position="50"/>
    </location>
</feature>
<dbReference type="AlphaFoldDB" id="A0A4Y5STH8"/>
<accession>A0A4Y5STH8</accession>
<keyword evidence="6 7" id="KW-0472">Membrane</keyword>
<dbReference type="GO" id="GO:0055085">
    <property type="term" value="P:transmembrane transport"/>
    <property type="evidence" value="ECO:0007669"/>
    <property type="project" value="InterPro"/>
</dbReference>
<feature type="transmembrane region" description="Helical" evidence="7">
    <location>
        <begin position="139"/>
        <end position="159"/>
    </location>
</feature>
<feature type="transmembrane region" description="Helical" evidence="7">
    <location>
        <begin position="212"/>
        <end position="233"/>
    </location>
</feature>
<evidence type="ECO:0000256" key="6">
    <source>
        <dbReference type="ARBA" id="ARBA00023136"/>
    </source>
</evidence>
<evidence type="ECO:0000256" key="5">
    <source>
        <dbReference type="ARBA" id="ARBA00022989"/>
    </source>
</evidence>
<dbReference type="Proteomes" id="UP000296374">
    <property type="component" value="Plasmid unnamed1"/>
</dbReference>
<name>A0A4Y5STH8_9RHOB</name>
<keyword evidence="5 7" id="KW-1133">Transmembrane helix</keyword>
<dbReference type="CDD" id="cd06261">
    <property type="entry name" value="TM_PBP2"/>
    <property type="match status" value="1"/>
</dbReference>
<sequence>MTEIATPAPVRIDSPAKRIAKQFVEDRIAVIGLILFVLIALIAIAAPWIAPQNPYDLMQLSIMDGGLPPGETSFATGQTFWLGTDQQGRDMLSGIMYGLRISLMVAVVSLTLAITIGTIVGVAAAYFGGRFDSIVMRIVDLQLSFPAILIALILLALLGRGVDKVILALVIVQWAYYARTVRSSAMVETRKDYIDAARCLGLSNRRIMFRHLLPNCVPPLIVVATVQIAQAIALEATLSFLGVGVPITEPSLGLLIANGYDYLLSGRYWVSVFPGIALVVTIIAINVVGDRLRDVLNPRLQT</sequence>
<dbReference type="Gene3D" id="1.10.3720.10">
    <property type="entry name" value="MetI-like"/>
    <property type="match status" value="1"/>
</dbReference>
<evidence type="ECO:0000256" key="1">
    <source>
        <dbReference type="ARBA" id="ARBA00004651"/>
    </source>
</evidence>
<keyword evidence="3" id="KW-1003">Cell membrane</keyword>
<feature type="transmembrane region" description="Helical" evidence="7">
    <location>
        <begin position="268"/>
        <end position="289"/>
    </location>
</feature>
<organism evidence="9 10">
    <name type="scientific">Paracoccus liaowanqingii</name>
    <dbReference type="NCBI Taxonomy" id="2560053"/>
    <lineage>
        <taxon>Bacteria</taxon>
        <taxon>Pseudomonadati</taxon>
        <taxon>Pseudomonadota</taxon>
        <taxon>Alphaproteobacteria</taxon>
        <taxon>Rhodobacterales</taxon>
        <taxon>Paracoccaceae</taxon>
        <taxon>Paracoccus</taxon>
    </lineage>
</organism>
<dbReference type="KEGG" id="plia:E4191_22225"/>
<evidence type="ECO:0000256" key="4">
    <source>
        <dbReference type="ARBA" id="ARBA00022692"/>
    </source>
</evidence>
<dbReference type="RefSeq" id="WP_139616493.1">
    <property type="nucleotide sequence ID" value="NZ_CP040765.1"/>
</dbReference>
<dbReference type="PANTHER" id="PTHR43386:SF26">
    <property type="entry name" value="ABC TRANSPORTER PERMEASE PROTEIN"/>
    <property type="match status" value="1"/>
</dbReference>
<evidence type="ECO:0000256" key="2">
    <source>
        <dbReference type="ARBA" id="ARBA00022448"/>
    </source>
</evidence>
<dbReference type="EMBL" id="CP040765">
    <property type="protein sequence ID" value="QDA36800.1"/>
    <property type="molecule type" value="Genomic_DNA"/>
</dbReference>
<evidence type="ECO:0000256" key="3">
    <source>
        <dbReference type="ARBA" id="ARBA00022475"/>
    </source>
</evidence>
<gene>
    <name evidence="9" type="ORF">E4191_22225</name>
</gene>
<reference evidence="10" key="1">
    <citation type="submission" date="2019-05" db="EMBL/GenBank/DDBJ databases">
        <title>Tamlana fucoidanivorans sp. nov., isolated from the surface of algae collected from Fujian province in China.</title>
        <authorList>
            <person name="Li J."/>
        </authorList>
    </citation>
    <scope>NUCLEOTIDE SEQUENCE [LARGE SCALE GENOMIC DNA]</scope>
    <source>
        <strain evidence="10">2251</strain>
        <plasmid evidence="10">unnamed1</plasmid>
    </source>
</reference>
<dbReference type="GO" id="GO:0005886">
    <property type="term" value="C:plasma membrane"/>
    <property type="evidence" value="ECO:0007669"/>
    <property type="project" value="UniProtKB-SubCell"/>
</dbReference>
<evidence type="ECO:0000256" key="7">
    <source>
        <dbReference type="RuleBase" id="RU363032"/>
    </source>
</evidence>
<keyword evidence="9" id="KW-0614">Plasmid</keyword>
<comment type="similarity">
    <text evidence="7">Belongs to the binding-protein-dependent transport system permease family.</text>
</comment>
<keyword evidence="4 7" id="KW-0812">Transmembrane</keyword>
<dbReference type="InterPro" id="IPR000515">
    <property type="entry name" value="MetI-like"/>
</dbReference>
<geneLocation type="plasmid" evidence="9 10">
    <name>unnamed1</name>
</geneLocation>
<dbReference type="InterPro" id="IPR025966">
    <property type="entry name" value="OppC_N"/>
</dbReference>
<protein>
    <submittedName>
        <fullName evidence="9">ABC transporter permease</fullName>
    </submittedName>
</protein>
<dbReference type="Pfam" id="PF00528">
    <property type="entry name" value="BPD_transp_1"/>
    <property type="match status" value="1"/>
</dbReference>
<dbReference type="InterPro" id="IPR035906">
    <property type="entry name" value="MetI-like_sf"/>
</dbReference>
<evidence type="ECO:0000313" key="10">
    <source>
        <dbReference type="Proteomes" id="UP000296374"/>
    </source>
</evidence>
<dbReference type="PANTHER" id="PTHR43386">
    <property type="entry name" value="OLIGOPEPTIDE TRANSPORT SYSTEM PERMEASE PROTEIN APPC"/>
    <property type="match status" value="1"/>
</dbReference>
<evidence type="ECO:0000313" key="9">
    <source>
        <dbReference type="EMBL" id="QDA36800.1"/>
    </source>
</evidence>
<feature type="transmembrane region" description="Helical" evidence="7">
    <location>
        <begin position="101"/>
        <end position="127"/>
    </location>
</feature>
<evidence type="ECO:0000259" key="8">
    <source>
        <dbReference type="PROSITE" id="PS50928"/>
    </source>
</evidence>
<proteinExistence type="inferred from homology"/>
<dbReference type="PROSITE" id="PS50928">
    <property type="entry name" value="ABC_TM1"/>
    <property type="match status" value="1"/>
</dbReference>
<keyword evidence="2 7" id="KW-0813">Transport</keyword>
<dbReference type="SUPFAM" id="SSF161098">
    <property type="entry name" value="MetI-like"/>
    <property type="match status" value="1"/>
</dbReference>
<feature type="domain" description="ABC transmembrane type-1" evidence="8">
    <location>
        <begin position="99"/>
        <end position="289"/>
    </location>
</feature>